<feature type="domain" description="TRAM" evidence="6">
    <location>
        <begin position="1"/>
        <end position="58"/>
    </location>
</feature>
<proteinExistence type="inferred from homology"/>
<dbReference type="Gene3D" id="3.40.50.150">
    <property type="entry name" value="Vaccinia Virus protein VP39"/>
    <property type="match status" value="2"/>
</dbReference>
<dbReference type="EMBL" id="JAKNGE010000014">
    <property type="protein sequence ID" value="MCG4746339.1"/>
    <property type="molecule type" value="Genomic_DNA"/>
</dbReference>
<evidence type="ECO:0000313" key="8">
    <source>
        <dbReference type="Proteomes" id="UP001299608"/>
    </source>
</evidence>
<dbReference type="FunFam" id="3.40.50.150:FF:000009">
    <property type="entry name" value="23S rRNA (Uracil(1939)-C(5))-methyltransferase RlmD"/>
    <property type="match status" value="1"/>
</dbReference>
<dbReference type="SUPFAM" id="SSF53335">
    <property type="entry name" value="S-adenosyl-L-methionine-dependent methyltransferases"/>
    <property type="match status" value="1"/>
</dbReference>
<dbReference type="SUPFAM" id="SSF50249">
    <property type="entry name" value="Nucleic acid-binding proteins"/>
    <property type="match status" value="1"/>
</dbReference>
<protein>
    <submittedName>
        <fullName evidence="7">23S rRNA (Uracil(1939)-C(5))-methyltransferase RlmD</fullName>
        <ecNumber evidence="7">2.1.1.190</ecNumber>
    </submittedName>
</protein>
<feature type="active site" description="Nucleophile" evidence="4">
    <location>
        <position position="464"/>
    </location>
</feature>
<dbReference type="PROSITE" id="PS51687">
    <property type="entry name" value="SAM_MT_RNA_M5U"/>
    <property type="match status" value="1"/>
</dbReference>
<organism evidence="7 8">
    <name type="scientific">Enterocloster aldenensis</name>
    <dbReference type="NCBI Taxonomy" id="358742"/>
    <lineage>
        <taxon>Bacteria</taxon>
        <taxon>Bacillati</taxon>
        <taxon>Bacillota</taxon>
        <taxon>Clostridia</taxon>
        <taxon>Lachnospirales</taxon>
        <taxon>Lachnospiraceae</taxon>
        <taxon>Enterocloster</taxon>
    </lineage>
</organism>
<keyword evidence="1 4" id="KW-0489">Methyltransferase</keyword>
<evidence type="ECO:0000256" key="3">
    <source>
        <dbReference type="ARBA" id="ARBA00022691"/>
    </source>
</evidence>
<evidence type="ECO:0000256" key="4">
    <source>
        <dbReference type="PROSITE-ProRule" id="PRU01024"/>
    </source>
</evidence>
<comment type="similarity">
    <text evidence="4">Belongs to the class I-like SAM-binding methyltransferase superfamily. RNA M5U methyltransferase family.</text>
</comment>
<dbReference type="InterPro" id="IPR029063">
    <property type="entry name" value="SAM-dependent_MTases_sf"/>
</dbReference>
<feature type="active site" evidence="5">
    <location>
        <position position="464"/>
    </location>
</feature>
<dbReference type="EC" id="2.1.1.190" evidence="7"/>
<dbReference type="PANTHER" id="PTHR11061">
    <property type="entry name" value="RNA M5U METHYLTRANSFERASE"/>
    <property type="match status" value="1"/>
</dbReference>
<feature type="binding site" evidence="4">
    <location>
        <position position="338"/>
    </location>
    <ligand>
        <name>S-adenosyl-L-methionine</name>
        <dbReference type="ChEBI" id="CHEBI:59789"/>
    </ligand>
</feature>
<evidence type="ECO:0000256" key="5">
    <source>
        <dbReference type="PROSITE-ProRule" id="PRU10015"/>
    </source>
</evidence>
<dbReference type="FunFam" id="2.40.50.140:FF:000097">
    <property type="entry name" value="23S rRNA (uracil(1939)-C(5))-methyltransferase RlmD"/>
    <property type="match status" value="1"/>
</dbReference>
<reference evidence="7" key="1">
    <citation type="submission" date="2022-01" db="EMBL/GenBank/DDBJ databases">
        <title>Collection of gut derived symbiotic bacterial strains cultured from healthy donors.</title>
        <authorList>
            <person name="Lin H."/>
            <person name="Kohout C."/>
            <person name="Waligurski E."/>
            <person name="Pamer E.G."/>
        </authorList>
    </citation>
    <scope>NUCLEOTIDE SEQUENCE</scope>
    <source>
        <strain evidence="7">DFI.6.55</strain>
    </source>
</reference>
<dbReference type="InterPro" id="IPR012340">
    <property type="entry name" value="NA-bd_OB-fold"/>
</dbReference>
<keyword evidence="2 4" id="KW-0808">Transferase</keyword>
<evidence type="ECO:0000259" key="6">
    <source>
        <dbReference type="PROSITE" id="PS50926"/>
    </source>
</evidence>
<evidence type="ECO:0000256" key="2">
    <source>
        <dbReference type="ARBA" id="ARBA00022679"/>
    </source>
</evidence>
<dbReference type="NCBIfam" id="TIGR00479">
    <property type="entry name" value="rumA"/>
    <property type="match status" value="2"/>
</dbReference>
<dbReference type="CDD" id="cd02440">
    <property type="entry name" value="AdoMet_MTases"/>
    <property type="match status" value="1"/>
</dbReference>
<dbReference type="PANTHER" id="PTHR11061:SF30">
    <property type="entry name" value="TRNA (URACIL(54)-C(5))-METHYLTRANSFERASE"/>
    <property type="match status" value="1"/>
</dbReference>
<dbReference type="InterPro" id="IPR002792">
    <property type="entry name" value="TRAM_dom"/>
</dbReference>
<dbReference type="Proteomes" id="UP001299608">
    <property type="component" value="Unassembled WGS sequence"/>
</dbReference>
<gene>
    <name evidence="7" type="primary">rlmD</name>
    <name evidence="7" type="ORF">L0N08_13020</name>
</gene>
<dbReference type="Pfam" id="PF05958">
    <property type="entry name" value="tRNA_U5-meth_tr"/>
    <property type="match status" value="1"/>
</dbReference>
<feature type="binding site" evidence="4">
    <location>
        <position position="367"/>
    </location>
    <ligand>
        <name>S-adenosyl-L-methionine</name>
        <dbReference type="ChEBI" id="CHEBI:59789"/>
    </ligand>
</feature>
<name>A0AAW5C265_9FIRM</name>
<evidence type="ECO:0000256" key="1">
    <source>
        <dbReference type="ARBA" id="ARBA00022603"/>
    </source>
</evidence>
<dbReference type="Gene3D" id="2.40.50.140">
    <property type="entry name" value="Nucleic acid-binding proteins"/>
    <property type="match status" value="1"/>
</dbReference>
<dbReference type="AlphaFoldDB" id="A0AAW5C265"/>
<keyword evidence="3 4" id="KW-0949">S-adenosyl-L-methionine</keyword>
<feature type="binding site" evidence="4">
    <location>
        <position position="437"/>
    </location>
    <ligand>
        <name>S-adenosyl-L-methionine</name>
        <dbReference type="ChEBI" id="CHEBI:59789"/>
    </ligand>
</feature>
<dbReference type="InterPro" id="IPR010280">
    <property type="entry name" value="U5_MeTrfase_fam"/>
</dbReference>
<dbReference type="InterPro" id="IPR030390">
    <property type="entry name" value="MeTrfase_TrmA_AS"/>
</dbReference>
<dbReference type="Gene3D" id="2.40.50.1070">
    <property type="match status" value="1"/>
</dbReference>
<sequence length="599" mass="67428">MEKNQEFTVTIEDMNEDGAGVGKLAGYIWFIKDTVIGDVVRAKAMKMKKSYGFARLMEVLEPSAGRVEPSCPVARQCGGCQLQAMSYEEQLRFKENKVLNNLMRIGKFKRDEIQMLPIMGMENPWRYRNKAQFPFGRNKDGEIIAGFYAGRTHDIIGNDDCLLGVEENQEILGIIKGFMEENGLEPYDEYAHKGLVRHVLIRKGFKTGELMVCLVINGRSLGKKAGDRRKDRWEDCMEGGLEDCREERMEGSQEDCREERMEGGLEDCWEKGTADSLAGRLVERLCQVNGMTSISYSVNMEKTNVIMGKKIVNLYGPGYIADYIGDVQYQISPLSFYQVNPVQTEKLYGTALEYADLSGNETVWDLYCGIGTISLFLAQKAKKVYGVEIVPQAIEDARRNAALNGMDNVEFFVGKAEEVLPEQYEKNQVHADVIVVDPPRKGCDKVCLDTILKMRPEKVVYVSCDSATLARDLRYLADGGYVVGKVRGCDMFPGTVHVETVVLLSQQKPDDTIEIDLDLDELDATSAELKATYKEIKDYVLKEFGLKVSSLYISQVKRKCGIEVGENYNLPKSENARVPQCPKEKEDAIKAALKYFAMI</sequence>
<dbReference type="PROSITE" id="PS50926">
    <property type="entry name" value="TRAM"/>
    <property type="match status" value="1"/>
</dbReference>
<comment type="caution">
    <text evidence="7">The sequence shown here is derived from an EMBL/GenBank/DDBJ whole genome shotgun (WGS) entry which is preliminary data.</text>
</comment>
<dbReference type="GO" id="GO:0070475">
    <property type="term" value="P:rRNA base methylation"/>
    <property type="evidence" value="ECO:0007669"/>
    <property type="project" value="TreeGrafter"/>
</dbReference>
<evidence type="ECO:0000313" key="7">
    <source>
        <dbReference type="EMBL" id="MCG4746339.1"/>
    </source>
</evidence>
<feature type="binding site" evidence="4">
    <location>
        <position position="388"/>
    </location>
    <ligand>
        <name>S-adenosyl-L-methionine</name>
        <dbReference type="ChEBI" id="CHEBI:59789"/>
    </ligand>
</feature>
<dbReference type="Pfam" id="PF01938">
    <property type="entry name" value="TRAM"/>
    <property type="match status" value="1"/>
</dbReference>
<dbReference type="GO" id="GO:0070041">
    <property type="term" value="F:rRNA (uridine-C5-)-methyltransferase activity"/>
    <property type="evidence" value="ECO:0007669"/>
    <property type="project" value="UniProtKB-ARBA"/>
</dbReference>
<dbReference type="PROSITE" id="PS01230">
    <property type="entry name" value="TRMA_1"/>
    <property type="match status" value="1"/>
</dbReference>
<accession>A0AAW5C265</accession>
<dbReference type="RefSeq" id="WP_238053602.1">
    <property type="nucleotide sequence ID" value="NZ_JAKNGE010000014.1"/>
</dbReference>